<keyword evidence="3" id="KW-0238">DNA-binding</keyword>
<dbReference type="InterPro" id="IPR005119">
    <property type="entry name" value="LysR_subst-bd"/>
</dbReference>
<dbReference type="GeneID" id="97491548"/>
<protein>
    <submittedName>
        <fullName evidence="5">LysR family transcriptional regulator</fullName>
    </submittedName>
</protein>
<gene>
    <name evidence="5" type="ORF">HG933_11155</name>
</gene>
<comment type="similarity">
    <text evidence="1">Belongs to the LysR transcriptional regulatory family.</text>
</comment>
<dbReference type="Pfam" id="PF03466">
    <property type="entry name" value="LysR_substrate"/>
    <property type="match status" value="1"/>
</dbReference>
<dbReference type="SUPFAM" id="SSF46785">
    <property type="entry name" value="Winged helix' DNA-binding domain"/>
    <property type="match status" value="1"/>
</dbReference>
<proteinExistence type="inferred from homology"/>
<keyword evidence="2" id="KW-0805">Transcription regulation</keyword>
<evidence type="ECO:0000313" key="6">
    <source>
        <dbReference type="Proteomes" id="UP000536773"/>
    </source>
</evidence>
<keyword evidence="4" id="KW-0804">Transcription</keyword>
<dbReference type="Pfam" id="PF00126">
    <property type="entry name" value="HTH_1"/>
    <property type="match status" value="1"/>
</dbReference>
<dbReference type="InterPro" id="IPR036390">
    <property type="entry name" value="WH_DNA-bd_sf"/>
</dbReference>
<evidence type="ECO:0000256" key="1">
    <source>
        <dbReference type="ARBA" id="ARBA00009437"/>
    </source>
</evidence>
<evidence type="ECO:0000256" key="4">
    <source>
        <dbReference type="ARBA" id="ARBA00023163"/>
    </source>
</evidence>
<dbReference type="InterPro" id="IPR036388">
    <property type="entry name" value="WH-like_DNA-bd_sf"/>
</dbReference>
<dbReference type="Gene3D" id="3.40.190.10">
    <property type="entry name" value="Periplasmic binding protein-like II"/>
    <property type="match status" value="2"/>
</dbReference>
<comment type="caution">
    <text evidence="5">The sequence shown here is derived from an EMBL/GenBank/DDBJ whole genome shotgun (WGS) entry which is preliminary data.</text>
</comment>
<dbReference type="EMBL" id="JABBJH010000025">
    <property type="protein sequence ID" value="NMK39912.1"/>
    <property type="molecule type" value="Genomic_DNA"/>
</dbReference>
<dbReference type="PROSITE" id="PS50931">
    <property type="entry name" value="HTH_LYSR"/>
    <property type="match status" value="1"/>
</dbReference>
<evidence type="ECO:0000313" key="5">
    <source>
        <dbReference type="EMBL" id="NMK39912.1"/>
    </source>
</evidence>
<dbReference type="RefSeq" id="WP_014015561.1">
    <property type="nucleotide sequence ID" value="NZ_AP031433.1"/>
</dbReference>
<evidence type="ECO:0000256" key="3">
    <source>
        <dbReference type="ARBA" id="ARBA00023125"/>
    </source>
</evidence>
<accession>A0A1M6RW57</accession>
<dbReference type="Gene3D" id="1.10.10.10">
    <property type="entry name" value="Winged helix-like DNA-binding domain superfamily/Winged helix DNA-binding domain"/>
    <property type="match status" value="1"/>
</dbReference>
<dbReference type="GO" id="GO:0003677">
    <property type="term" value="F:DNA binding"/>
    <property type="evidence" value="ECO:0007669"/>
    <property type="project" value="UniProtKB-KW"/>
</dbReference>
<dbReference type="PANTHER" id="PTHR30346:SF0">
    <property type="entry name" value="HCA OPERON TRANSCRIPTIONAL ACTIVATOR HCAR"/>
    <property type="match status" value="1"/>
</dbReference>
<dbReference type="SUPFAM" id="SSF53850">
    <property type="entry name" value="Periplasmic binding protein-like II"/>
    <property type="match status" value="1"/>
</dbReference>
<dbReference type="GO" id="GO:0003700">
    <property type="term" value="F:DNA-binding transcription factor activity"/>
    <property type="evidence" value="ECO:0007669"/>
    <property type="project" value="InterPro"/>
</dbReference>
<name>A0A1M6RW57_MEGEL</name>
<dbReference type="Proteomes" id="UP000536773">
    <property type="component" value="Unassembled WGS sequence"/>
</dbReference>
<dbReference type="InterPro" id="IPR000847">
    <property type="entry name" value="LysR_HTH_N"/>
</dbReference>
<dbReference type="CDD" id="cd05466">
    <property type="entry name" value="PBP2_LTTR_substrate"/>
    <property type="match status" value="1"/>
</dbReference>
<organism evidence="5 6">
    <name type="scientific">Megasphaera elsdenii</name>
    <dbReference type="NCBI Taxonomy" id="907"/>
    <lineage>
        <taxon>Bacteria</taxon>
        <taxon>Bacillati</taxon>
        <taxon>Bacillota</taxon>
        <taxon>Negativicutes</taxon>
        <taxon>Veillonellales</taxon>
        <taxon>Veillonellaceae</taxon>
        <taxon>Megasphaera</taxon>
    </lineage>
</organism>
<evidence type="ECO:0000256" key="2">
    <source>
        <dbReference type="ARBA" id="ARBA00023015"/>
    </source>
</evidence>
<sequence>MNTEKCRLLLQVIQAGSFSSAAERLGYTPSGVMRSIASLEKEIGFPLLGRTAQGIYLTREGQAVLPYLRRLIRDEDALLQYSAQIRGLTAGDIYIGSYFSVAANWLPQIIQAFQHAYPAVHVHIEECANKVMYDGLEEGRFDCCITTWRPFSGDWIPLCEDEMVMWLPENHPLARAEVYPLKQLCHESFIEPLPQQDTDVVRILKEEHISYETRYTAIDNYTTYRMVEAGLGVSMNNRLMTAQWQGRVAILPMDPPHTITIGIAIPSRDGASPAVKKFIHYVQQGISQILEPKDSH</sequence>
<dbReference type="PANTHER" id="PTHR30346">
    <property type="entry name" value="TRANSCRIPTIONAL DUAL REGULATOR HCAR-RELATED"/>
    <property type="match status" value="1"/>
</dbReference>
<dbReference type="AlphaFoldDB" id="A0A1M6RW57"/>
<dbReference type="GO" id="GO:0032993">
    <property type="term" value="C:protein-DNA complex"/>
    <property type="evidence" value="ECO:0007669"/>
    <property type="project" value="TreeGrafter"/>
</dbReference>
<reference evidence="5 6" key="1">
    <citation type="submission" date="2020-04" db="EMBL/GenBank/DDBJ databases">
        <authorList>
            <person name="Hitch T.C.A."/>
            <person name="Wylensek D."/>
            <person name="Clavel T."/>
        </authorList>
    </citation>
    <scope>NUCLEOTIDE SEQUENCE [LARGE SCALE GENOMIC DNA]</scope>
    <source>
        <strain evidence="5 6">WCA-386-APC-2A</strain>
    </source>
</reference>